<gene>
    <name evidence="1" type="ORF">LYNGBM3L_53060</name>
</gene>
<protein>
    <submittedName>
        <fullName evidence="1">Uncharacterized protein</fullName>
    </submittedName>
</protein>
<dbReference type="RefSeq" id="WP_008188141.1">
    <property type="nucleotide sequence ID" value="NZ_GL890956.1"/>
</dbReference>
<dbReference type="AlphaFoldDB" id="F4XYX2"/>
<reference evidence="2" key="1">
    <citation type="journal article" date="2011" name="Proc. Natl. Acad. Sci. U.S.A.">
        <title>Genomic insights into the physiology and ecology of the marine filamentous cyanobacterium Lyngbya majuscula.</title>
        <authorList>
            <person name="Jones A.C."/>
            <person name="Monroe E.A."/>
            <person name="Podell S."/>
            <person name="Hess W.R."/>
            <person name="Klages S."/>
            <person name="Esquenazi E."/>
            <person name="Niessen S."/>
            <person name="Hoover H."/>
            <person name="Rothmann M."/>
            <person name="Lasken R.S."/>
            <person name="Yates J.R.III."/>
            <person name="Reinhardt R."/>
            <person name="Kube M."/>
            <person name="Burkart M.D."/>
            <person name="Allen E.E."/>
            <person name="Dorrestein P.C."/>
            <person name="Gerwick W.H."/>
            <person name="Gerwick L."/>
        </authorList>
    </citation>
    <scope>NUCLEOTIDE SEQUENCE [LARGE SCALE GENOMIC DNA]</scope>
    <source>
        <strain evidence="2">3L</strain>
    </source>
</reference>
<evidence type="ECO:0000313" key="1">
    <source>
        <dbReference type="EMBL" id="EGJ30263.1"/>
    </source>
</evidence>
<dbReference type="HOGENOM" id="CLU_3101002_0_0_3"/>
<dbReference type="EMBL" id="GL890956">
    <property type="protein sequence ID" value="EGJ30263.1"/>
    <property type="molecule type" value="Genomic_DNA"/>
</dbReference>
<keyword evidence="2" id="KW-1185">Reference proteome</keyword>
<dbReference type="Proteomes" id="UP000003959">
    <property type="component" value="Unassembled WGS sequence"/>
</dbReference>
<evidence type="ECO:0000313" key="2">
    <source>
        <dbReference type="Proteomes" id="UP000003959"/>
    </source>
</evidence>
<accession>F4XYX2</accession>
<dbReference type="OrthoDB" id="467608at2"/>
<organism evidence="1 2">
    <name type="scientific">Moorena producens 3L</name>
    <dbReference type="NCBI Taxonomy" id="489825"/>
    <lineage>
        <taxon>Bacteria</taxon>
        <taxon>Bacillati</taxon>
        <taxon>Cyanobacteriota</taxon>
        <taxon>Cyanophyceae</taxon>
        <taxon>Coleofasciculales</taxon>
        <taxon>Coleofasciculaceae</taxon>
        <taxon>Moorena</taxon>
    </lineage>
</organism>
<name>F4XYX2_9CYAN</name>
<sequence>MVSPTRALHQDKEYPILPLANKQPYAYYADPEEPAIPLEDWDMENSDREVL</sequence>
<proteinExistence type="predicted"/>